<gene>
    <name evidence="1" type="ORF">GCM10011581_27950</name>
</gene>
<dbReference type="EMBL" id="BMMT01000009">
    <property type="protein sequence ID" value="GGI89262.1"/>
    <property type="molecule type" value="Genomic_DNA"/>
</dbReference>
<organism evidence="1 2">
    <name type="scientific">Saccharopolyspora thermophila</name>
    <dbReference type="NCBI Taxonomy" id="89367"/>
    <lineage>
        <taxon>Bacteria</taxon>
        <taxon>Bacillati</taxon>
        <taxon>Actinomycetota</taxon>
        <taxon>Actinomycetes</taxon>
        <taxon>Pseudonocardiales</taxon>
        <taxon>Pseudonocardiaceae</taxon>
        <taxon>Saccharopolyspora</taxon>
    </lineage>
</organism>
<evidence type="ECO:0000313" key="2">
    <source>
        <dbReference type="Proteomes" id="UP000597989"/>
    </source>
</evidence>
<comment type="caution">
    <text evidence="1">The sequence shown here is derived from an EMBL/GenBank/DDBJ whole genome shotgun (WGS) entry which is preliminary data.</text>
</comment>
<dbReference type="RefSeq" id="WP_188987798.1">
    <property type="nucleotide sequence ID" value="NZ_BMMT01000009.1"/>
</dbReference>
<evidence type="ECO:0000313" key="1">
    <source>
        <dbReference type="EMBL" id="GGI89262.1"/>
    </source>
</evidence>
<name>A0A917JXQ0_9PSEU</name>
<dbReference type="AlphaFoldDB" id="A0A917JXQ0"/>
<proteinExistence type="predicted"/>
<protein>
    <submittedName>
        <fullName evidence="1">Uncharacterized protein</fullName>
    </submittedName>
</protein>
<accession>A0A917JXQ0</accession>
<dbReference type="Proteomes" id="UP000597989">
    <property type="component" value="Unassembled WGS sequence"/>
</dbReference>
<sequence>MADVDEFVRDVLGPVDVEQWRNVAPTELGSLRHGEPAHAAARALKYARLAGTSYDEIGYRSLAATPTAGHVPLQTFTQARFDAVRARHRALPPQLATLLEQSVALRHRPLAMPDGRLSYTRDDQALHLVRHDEPEVVWSFPLAGLPDVLLDGTGDRDAPQLVTQQYRVDLPGMYWLPLPALIRAAAFPRMQQCRGELVPHTEPGNFYCFLSHRWLTPTMPDPDGRQARLVAWQLFAAVCEAVHVAHRRGLHTPRRYHAALGSVVGLAGSELAESLIVNVLRHRLDADGVAAVHAEVEALQEITADRGLRAARDDADLARLRAMLTDRPLLRSLLDRVHLWYDYSCLPQEPRTPAEQEEFEQGLRRLAVLQVLGRTAVLLDDADDYLTRAWCTLEVLTAHASSGFDVLVGSHRTGAASGSTEDHLVKLVQDRPHVVWRAVLDTEVFGVQTPAECLARLDLAATRAADLPIVYSGLLDLGAPTAVHIDGSEVVTGTFPLPVVGGDTIVVPVSSSRPPGGVPPTSTSTLDWTGALRSAGTSRGSRQAIASFLRSDGSVRRHSSENQRGFPGSRTGVESCHAVVIGSCEGEAVLLTDWVLDHVGELETAVGAPVTSLSWLASDVAPVGHFARGVLATAAVDAAQWVLISIATRFERCQMTNFLVNALLAGQVPFATVSLDQLEDNVVHYAPPHERDGSGEVVRVPAQHARMAAWRGGLFRDHVAGEFQRVVAGGHR</sequence>
<reference evidence="1 2" key="1">
    <citation type="journal article" date="2014" name="Int. J. Syst. Evol. Microbiol.">
        <title>Complete genome sequence of Corynebacterium casei LMG S-19264T (=DSM 44701T), isolated from a smear-ripened cheese.</title>
        <authorList>
            <consortium name="US DOE Joint Genome Institute (JGI-PGF)"/>
            <person name="Walter F."/>
            <person name="Albersmeier A."/>
            <person name="Kalinowski J."/>
            <person name="Ruckert C."/>
        </authorList>
    </citation>
    <scope>NUCLEOTIDE SEQUENCE [LARGE SCALE GENOMIC DNA]</scope>
    <source>
        <strain evidence="1 2">CGMCC 4.7206</strain>
    </source>
</reference>